<dbReference type="SUPFAM" id="SSF52540">
    <property type="entry name" value="P-loop containing nucleoside triphosphate hydrolases"/>
    <property type="match status" value="1"/>
</dbReference>
<dbReference type="SUPFAM" id="SSF57756">
    <property type="entry name" value="Retrovirus zinc finger-like domains"/>
    <property type="match status" value="1"/>
</dbReference>
<organism evidence="18">
    <name type="scientific">Diachasma muliebre</name>
    <dbReference type="NCBI Taxonomy" id="1309577"/>
    <lineage>
        <taxon>Eukaryota</taxon>
        <taxon>Metazoa</taxon>
        <taxon>Ecdysozoa</taxon>
        <taxon>Arthropoda</taxon>
        <taxon>Hexapoda</taxon>
        <taxon>Insecta</taxon>
        <taxon>Pterygota</taxon>
        <taxon>Neoptera</taxon>
        <taxon>Endopterygota</taxon>
        <taxon>Hymenoptera</taxon>
        <taxon>Apocrita</taxon>
        <taxon>Ichneumonoidea</taxon>
        <taxon>Braconidae</taxon>
        <taxon>Opiinae</taxon>
        <taxon>Diachasma</taxon>
    </lineage>
</organism>
<dbReference type="SMART" id="SM00487">
    <property type="entry name" value="DEXDc"/>
    <property type="match status" value="1"/>
</dbReference>
<dbReference type="InterPro" id="IPR027417">
    <property type="entry name" value="P-loop_NTPase"/>
</dbReference>
<dbReference type="PROSITE" id="PS51194">
    <property type="entry name" value="HELICASE_CTER"/>
    <property type="match status" value="1"/>
</dbReference>
<evidence type="ECO:0000256" key="1">
    <source>
        <dbReference type="ARBA" id="ARBA00004123"/>
    </source>
</evidence>
<feature type="compositionally biased region" description="Polar residues" evidence="14">
    <location>
        <begin position="186"/>
        <end position="215"/>
    </location>
</feature>
<dbReference type="Pfam" id="PF00098">
    <property type="entry name" value="zf-CCHC"/>
    <property type="match status" value="1"/>
</dbReference>
<dbReference type="EMBL" id="MF433011">
    <property type="protein sequence ID" value="ATL75362.1"/>
    <property type="molecule type" value="Genomic_DNA"/>
</dbReference>
<dbReference type="CDD" id="cd22289">
    <property type="entry name" value="RecQL4_SLD2_NTD"/>
    <property type="match status" value="1"/>
</dbReference>
<dbReference type="InterPro" id="IPR036875">
    <property type="entry name" value="Znf_CCHC_sf"/>
</dbReference>
<feature type="region of interest" description="Disordered" evidence="14">
    <location>
        <begin position="103"/>
        <end position="249"/>
    </location>
</feature>
<dbReference type="Gene3D" id="4.10.60.10">
    <property type="entry name" value="Zinc finger, CCHC-type"/>
    <property type="match status" value="1"/>
</dbReference>
<dbReference type="PANTHER" id="PTHR13710:SF108">
    <property type="entry name" value="ATP-DEPENDENT DNA HELICASE Q4"/>
    <property type="match status" value="1"/>
</dbReference>
<keyword evidence="13" id="KW-0862">Zinc</keyword>
<dbReference type="Gene3D" id="3.40.50.300">
    <property type="entry name" value="P-loop containing nucleotide triphosphate hydrolases"/>
    <property type="match status" value="2"/>
</dbReference>
<protein>
    <recommendedName>
        <fullName evidence="11">DNA 3'-5' helicase</fullName>
        <ecNumber evidence="11">5.6.2.4</ecNumber>
    </recommendedName>
</protein>
<dbReference type="GO" id="GO:0009378">
    <property type="term" value="F:four-way junction helicase activity"/>
    <property type="evidence" value="ECO:0007669"/>
    <property type="project" value="TreeGrafter"/>
</dbReference>
<evidence type="ECO:0000256" key="2">
    <source>
        <dbReference type="ARBA" id="ARBA00005446"/>
    </source>
</evidence>
<sequence length="1524" mass="169938">MELLEHPSVKIKYQKCKLRVKRWESDFMEKYGRRPNKNDIKKADSRIKESYKMYWKLKTQALEETLLDITFTDEIQANVSANSLADSLNASLPLDSSLNLPLDTSVNSETPEASKDTFPETSLKNVENIDPEKTPTKSEKSPTKTDSSLNTSDSKKDNVNIDGAWGDHLNKGQETSKKSTKRLIGRSTSFQLSQKKFTSGTFSKRNPRKSLSMTKIKSKTDLNKSTSVSSSPNDEKPLETGQEPTSDGLFGENLKITQLETKVTAQPVNAVRKLMNGAPAVAERKLNPGWLERCAKDTGLEPLPPVNPQRLSGISDSGVESMDTSVFSPPESAPSISAENSAQISDDEEFVCNSDSEEENNRKRVRNWRKTLSDGSLPQFKRPCLALSPEIPVHTTVPTDVSSQRQETAISSKITETVSQNTKTTTIAGGKTIDDKLLHVNQINTKVSPKKSTESLESSSASAPPRKKITRKSKKIQSDDEEYEEEKPKTRKPRVSRKKPAVKKRKELKDVKPQRVSKRTTRARKKPESEDEEPDEECEDVEQTKSSPNIPIYGVEALEVVPRFAVPRDTNGDLISEFSQTIGKSLAPEKFTKKPKSLMTEKEKFEEKVASGKANENFVRINLKKKVFVRGKRSFNFSRYKKNQWKQKKKELASSEGALDLADLAEKNTCFKCGATGHMSRKCPAMKSDELLPLEETSEEISEFPTLEQVEKMANEEAIRAHATRINLLPKCPSMSSKNASINASGHSRPSEHSENADEEFHFDEDDFEDIDEEKELAMVGHKIPEDLVAKLLPPANGAIDPVFPPVSTGELQATPEEVFDTLKMFGHNNFRPGQEKAVMRILSGQSTLVTLSTGSGKSLCYQLPAYLYSKRSHCITLVISPLVSLMDDQVTGIPSFLSAAALHTGQTQAVREKIMQTVKDGNLDILLVSPEAVVAGEKSTGFGSLLRQLPPIAFACIDEAHCISQWSHNFRPSYLMICRVLLEKLGVKTILGLTATATRHNAESIVEHLRIHDGMDGVISDIPMPNNLILSVSKDEHRDQALISLLRSERFKECDSIIVYCTRREECLRIAGTLRISLQDTVDKDKPKPKVKVSQIAEAYHAGLAPSRRKVIQKAFMKGVTRIVVATVAFGMGINKPDIRSVIHYNMPKSFEGYVQEVGRAGRDNLPAHCHLFLSPTEDCDKWELRRHVYQDGVDRHTIRKLLQKIFVPCSCPQSKSRNRCPGHEVAIPINETVAALDISEETISTLLCYLELHPKKFITVLSSVYVTAKVSSYNGPKALKAAAQSSPPLAMAIALDAKRGISHENSSVIEFPVVDVAAAIGWDSGVVKSHLKNLEWTTVEGRSTRSVISVRYEKLGLRVRAPGDLDDAELDEALEALFERTQSQEKSSLHQLEIIYAALNGVSYNSIRECMELNDESLKKSESLKEIIREYFQSCSPLEIVEKSESKPIANESLIISDIRSLISNYKDNNFTGRAVARIFHGIPSPNYSALTWSRCRFWRAHMQTDFNAIVQIATREILASR</sequence>
<feature type="region of interest" description="Disordered" evidence="14">
    <location>
        <begin position="444"/>
        <end position="549"/>
    </location>
</feature>
<keyword evidence="8" id="KW-0413">Isomerase</keyword>
<dbReference type="GO" id="GO:0005524">
    <property type="term" value="F:ATP binding"/>
    <property type="evidence" value="ECO:0007669"/>
    <property type="project" value="UniProtKB-KW"/>
</dbReference>
<dbReference type="Gene3D" id="1.10.10.1460">
    <property type="match status" value="1"/>
</dbReference>
<dbReference type="PANTHER" id="PTHR13710">
    <property type="entry name" value="DNA HELICASE RECQ FAMILY MEMBER"/>
    <property type="match status" value="1"/>
</dbReference>
<dbReference type="CDD" id="cd18794">
    <property type="entry name" value="SF2_C_RecQ"/>
    <property type="match status" value="1"/>
</dbReference>
<dbReference type="EC" id="5.6.2.4" evidence="11"/>
<feature type="domain" description="Helicase ATP-binding" evidence="16">
    <location>
        <begin position="839"/>
        <end position="1016"/>
    </location>
</feature>
<dbReference type="GO" id="GO:0005694">
    <property type="term" value="C:chromosome"/>
    <property type="evidence" value="ECO:0007669"/>
    <property type="project" value="TreeGrafter"/>
</dbReference>
<evidence type="ECO:0000313" key="18">
    <source>
        <dbReference type="EMBL" id="ATL75362.1"/>
    </source>
</evidence>
<feature type="region of interest" description="Disordered" evidence="14">
    <location>
        <begin position="737"/>
        <end position="760"/>
    </location>
</feature>
<feature type="compositionally biased region" description="Basic residues" evidence="14">
    <location>
        <begin position="465"/>
        <end position="475"/>
    </location>
</feature>
<keyword evidence="6" id="KW-0067">ATP-binding</keyword>
<feature type="compositionally biased region" description="Low complexity" evidence="14">
    <location>
        <begin position="455"/>
        <end position="464"/>
    </location>
</feature>
<name>A0A291S6X5_9HYME</name>
<evidence type="ECO:0000259" key="17">
    <source>
        <dbReference type="PROSITE" id="PS51194"/>
    </source>
</evidence>
<dbReference type="InterPro" id="IPR014001">
    <property type="entry name" value="Helicase_ATP-bd"/>
</dbReference>
<dbReference type="SMART" id="SM00343">
    <property type="entry name" value="ZnF_C2HC"/>
    <property type="match status" value="1"/>
</dbReference>
<keyword evidence="7" id="KW-0238">DNA-binding</keyword>
<feature type="compositionally biased region" description="Basic residues" evidence="14">
    <location>
        <begin position="489"/>
        <end position="506"/>
    </location>
</feature>
<evidence type="ECO:0000256" key="12">
    <source>
        <dbReference type="ARBA" id="ARBA00049360"/>
    </source>
</evidence>
<reference evidence="18" key="1">
    <citation type="journal article" date="2017" name="J. Hered.">
        <title>Retention of Core Meiotic Genes Across Diverse Hymenoptera.</title>
        <authorList>
            <person name="Tvedte E.S."/>
            <person name="Forbes A.A."/>
            <person name="Logsdon J.M.Jr."/>
        </authorList>
    </citation>
    <scope>NUCLEOTIDE SEQUENCE</scope>
    <source>
        <tissue evidence="18">Whole body</tissue>
    </source>
</reference>
<evidence type="ECO:0000256" key="14">
    <source>
        <dbReference type="SAM" id="MobiDB-lite"/>
    </source>
</evidence>
<feature type="compositionally biased region" description="Basic and acidic residues" evidence="14">
    <location>
        <begin position="130"/>
        <end position="143"/>
    </location>
</feature>
<evidence type="ECO:0000256" key="4">
    <source>
        <dbReference type="ARBA" id="ARBA00022801"/>
    </source>
</evidence>
<evidence type="ECO:0000259" key="15">
    <source>
        <dbReference type="PROSITE" id="PS50158"/>
    </source>
</evidence>
<dbReference type="FunFam" id="3.40.50.300:FF:000772">
    <property type="entry name" value="ATP-dependent DNA helicase Q4"/>
    <property type="match status" value="1"/>
</dbReference>
<dbReference type="Pfam" id="PF00271">
    <property type="entry name" value="Helicase_C"/>
    <property type="match status" value="1"/>
</dbReference>
<comment type="catalytic activity">
    <reaction evidence="12">
        <text>ATP + H2O = ADP + phosphate + H(+)</text>
        <dbReference type="Rhea" id="RHEA:13065"/>
        <dbReference type="ChEBI" id="CHEBI:15377"/>
        <dbReference type="ChEBI" id="CHEBI:15378"/>
        <dbReference type="ChEBI" id="CHEBI:30616"/>
        <dbReference type="ChEBI" id="CHEBI:43474"/>
        <dbReference type="ChEBI" id="CHEBI:456216"/>
    </reaction>
</comment>
<dbReference type="GO" id="GO:0005737">
    <property type="term" value="C:cytoplasm"/>
    <property type="evidence" value="ECO:0007669"/>
    <property type="project" value="TreeGrafter"/>
</dbReference>
<dbReference type="InterPro" id="IPR004589">
    <property type="entry name" value="DNA_helicase_ATP-dep_RecQ"/>
</dbReference>
<dbReference type="InterPro" id="IPR011545">
    <property type="entry name" value="DEAD/DEAH_box_helicase_dom"/>
</dbReference>
<dbReference type="PROSITE" id="PS51192">
    <property type="entry name" value="HELICASE_ATP_BIND_1"/>
    <property type="match status" value="1"/>
</dbReference>
<dbReference type="Pfam" id="PF00270">
    <property type="entry name" value="DEAD"/>
    <property type="match status" value="1"/>
</dbReference>
<dbReference type="SMART" id="SM00490">
    <property type="entry name" value="HELICc"/>
    <property type="match status" value="1"/>
</dbReference>
<feature type="domain" description="Helicase C-terminal" evidence="17">
    <location>
        <begin position="1039"/>
        <end position="1208"/>
    </location>
</feature>
<evidence type="ECO:0000256" key="10">
    <source>
        <dbReference type="ARBA" id="ARBA00034617"/>
    </source>
</evidence>
<evidence type="ECO:0000256" key="6">
    <source>
        <dbReference type="ARBA" id="ARBA00022840"/>
    </source>
</evidence>
<evidence type="ECO:0000259" key="16">
    <source>
        <dbReference type="PROSITE" id="PS51192"/>
    </source>
</evidence>
<feature type="compositionally biased region" description="Polar residues" evidence="14">
    <location>
        <begin position="737"/>
        <end position="748"/>
    </location>
</feature>
<feature type="compositionally biased region" description="Polar residues" evidence="14">
    <location>
        <begin position="223"/>
        <end position="232"/>
    </location>
</feature>
<dbReference type="GO" id="GO:0005634">
    <property type="term" value="C:nucleus"/>
    <property type="evidence" value="ECO:0007669"/>
    <property type="project" value="UniProtKB-SubCell"/>
</dbReference>
<feature type="region of interest" description="Disordered" evidence="14">
    <location>
        <begin position="300"/>
        <end position="362"/>
    </location>
</feature>
<dbReference type="GO" id="GO:0008270">
    <property type="term" value="F:zinc ion binding"/>
    <property type="evidence" value="ECO:0007669"/>
    <property type="project" value="UniProtKB-KW"/>
</dbReference>
<keyword evidence="4" id="KW-0378">Hydrolase</keyword>
<comment type="subcellular location">
    <subcellularLocation>
        <location evidence="1">Nucleus</location>
    </subcellularLocation>
</comment>
<keyword evidence="3" id="KW-0547">Nucleotide-binding</keyword>
<feature type="compositionally biased region" description="Basic residues" evidence="14">
    <location>
        <begin position="515"/>
        <end position="525"/>
    </location>
</feature>
<evidence type="ECO:0000256" key="11">
    <source>
        <dbReference type="ARBA" id="ARBA00034808"/>
    </source>
</evidence>
<dbReference type="GO" id="GO:0043138">
    <property type="term" value="F:3'-5' DNA helicase activity"/>
    <property type="evidence" value="ECO:0007669"/>
    <property type="project" value="UniProtKB-EC"/>
</dbReference>
<comment type="catalytic activity">
    <reaction evidence="10">
        <text>Couples ATP hydrolysis with the unwinding of duplex DNA by translocating in the 3'-5' direction.</text>
        <dbReference type="EC" id="5.6.2.4"/>
    </reaction>
</comment>
<keyword evidence="5 18" id="KW-0347">Helicase</keyword>
<feature type="domain" description="CCHC-type" evidence="15">
    <location>
        <begin position="670"/>
        <end position="684"/>
    </location>
</feature>
<gene>
    <name evidence="18" type="primary">RECQ4</name>
</gene>
<dbReference type="GO" id="GO:0000724">
    <property type="term" value="P:double-strand break repair via homologous recombination"/>
    <property type="evidence" value="ECO:0007669"/>
    <property type="project" value="TreeGrafter"/>
</dbReference>
<comment type="similarity">
    <text evidence="2">Belongs to the helicase family. RecQ subfamily.</text>
</comment>
<keyword evidence="9" id="KW-0539">Nucleus</keyword>
<proteinExistence type="inferred from homology"/>
<feature type="compositionally biased region" description="Basic and acidic residues" evidence="14">
    <location>
        <begin position="749"/>
        <end position="760"/>
    </location>
</feature>
<evidence type="ECO:0000256" key="9">
    <source>
        <dbReference type="ARBA" id="ARBA00023242"/>
    </source>
</evidence>
<dbReference type="GO" id="GO:0016787">
    <property type="term" value="F:hydrolase activity"/>
    <property type="evidence" value="ECO:0007669"/>
    <property type="project" value="UniProtKB-KW"/>
</dbReference>
<feature type="compositionally biased region" description="Acidic residues" evidence="14">
    <location>
        <begin position="345"/>
        <end position="358"/>
    </location>
</feature>
<dbReference type="NCBIfam" id="TIGR00614">
    <property type="entry name" value="recQ_fam"/>
    <property type="match status" value="1"/>
</dbReference>
<keyword evidence="13" id="KW-0863">Zinc-finger</keyword>
<dbReference type="InterPro" id="IPR001878">
    <property type="entry name" value="Znf_CCHC"/>
</dbReference>
<evidence type="ECO:0000256" key="7">
    <source>
        <dbReference type="ARBA" id="ARBA00023125"/>
    </source>
</evidence>
<feature type="compositionally biased region" description="Acidic residues" evidence="14">
    <location>
        <begin position="529"/>
        <end position="541"/>
    </location>
</feature>
<evidence type="ECO:0000256" key="8">
    <source>
        <dbReference type="ARBA" id="ARBA00023235"/>
    </source>
</evidence>
<feature type="compositionally biased region" description="Basic and acidic residues" evidence="14">
    <location>
        <begin position="168"/>
        <end position="177"/>
    </location>
</feature>
<dbReference type="PROSITE" id="PS50158">
    <property type="entry name" value="ZF_CCHC"/>
    <property type="match status" value="1"/>
</dbReference>
<evidence type="ECO:0000256" key="13">
    <source>
        <dbReference type="PROSITE-ProRule" id="PRU00047"/>
    </source>
</evidence>
<evidence type="ECO:0000256" key="3">
    <source>
        <dbReference type="ARBA" id="ARBA00022741"/>
    </source>
</evidence>
<evidence type="ECO:0000256" key="5">
    <source>
        <dbReference type="ARBA" id="ARBA00022806"/>
    </source>
</evidence>
<dbReference type="CDD" id="cd18018">
    <property type="entry name" value="DEXHc_RecQ4-like"/>
    <property type="match status" value="1"/>
</dbReference>
<dbReference type="GO" id="GO:0003677">
    <property type="term" value="F:DNA binding"/>
    <property type="evidence" value="ECO:0007669"/>
    <property type="project" value="UniProtKB-KW"/>
</dbReference>
<accession>A0A291S6X5</accession>
<keyword evidence="13" id="KW-0479">Metal-binding</keyword>
<dbReference type="InterPro" id="IPR001650">
    <property type="entry name" value="Helicase_C-like"/>
</dbReference>
<feature type="compositionally biased region" description="Low complexity" evidence="14">
    <location>
        <begin position="328"/>
        <end position="342"/>
    </location>
</feature>